<comment type="caution">
    <text evidence="1">The sequence shown here is derived from an EMBL/GenBank/DDBJ whole genome shotgun (WGS) entry which is preliminary data.</text>
</comment>
<reference evidence="1" key="1">
    <citation type="submission" date="2022-07" db="EMBL/GenBank/DDBJ databases">
        <title>Phylogenomic reconstructions and comparative analyses of Kickxellomycotina fungi.</title>
        <authorList>
            <person name="Reynolds N.K."/>
            <person name="Stajich J.E."/>
            <person name="Barry K."/>
            <person name="Grigoriev I.V."/>
            <person name="Crous P."/>
            <person name="Smith M.E."/>
        </authorList>
    </citation>
    <scope>NUCLEOTIDE SEQUENCE</scope>
    <source>
        <strain evidence="1">NBRC 105414</strain>
    </source>
</reference>
<gene>
    <name evidence="1" type="ORF">H4R18_001163</name>
</gene>
<protein>
    <submittedName>
        <fullName evidence="1">Uncharacterized protein</fullName>
    </submittedName>
</protein>
<dbReference type="OrthoDB" id="5545426at2759"/>
<dbReference type="EMBL" id="JANBUL010000028">
    <property type="protein sequence ID" value="KAJ2784359.1"/>
    <property type="molecule type" value="Genomic_DNA"/>
</dbReference>
<name>A0A9W8HIY3_9FUNG</name>
<evidence type="ECO:0000313" key="1">
    <source>
        <dbReference type="EMBL" id="KAJ2784359.1"/>
    </source>
</evidence>
<sequence length="94" mass="9859">MDPIVTGSLSYQMHISGRRLSLASPLPDSAPCSPVDAPQRPGVTAAAAARQRFGAIEYTYTCDKCGFGTNLLSSFMPHASNPCDAPAAPIWSSC</sequence>
<accession>A0A9W8HIY3</accession>
<keyword evidence="2" id="KW-1185">Reference proteome</keyword>
<evidence type="ECO:0000313" key="2">
    <source>
        <dbReference type="Proteomes" id="UP001140217"/>
    </source>
</evidence>
<organism evidence="1 2">
    <name type="scientific">Coemansia javaensis</name>
    <dbReference type="NCBI Taxonomy" id="2761396"/>
    <lineage>
        <taxon>Eukaryota</taxon>
        <taxon>Fungi</taxon>
        <taxon>Fungi incertae sedis</taxon>
        <taxon>Zoopagomycota</taxon>
        <taxon>Kickxellomycotina</taxon>
        <taxon>Kickxellomycetes</taxon>
        <taxon>Kickxellales</taxon>
        <taxon>Kickxellaceae</taxon>
        <taxon>Coemansia</taxon>
    </lineage>
</organism>
<dbReference type="AlphaFoldDB" id="A0A9W8HIY3"/>
<dbReference type="Proteomes" id="UP001140217">
    <property type="component" value="Unassembled WGS sequence"/>
</dbReference>
<proteinExistence type="predicted"/>